<dbReference type="PANTHER" id="PTHR43472">
    <property type="entry name" value="PHOSPHORIBOSYLAMINE--GLYCINE LIGASE"/>
    <property type="match status" value="1"/>
</dbReference>
<keyword evidence="16" id="KW-1185">Reference proteome</keyword>
<evidence type="ECO:0000256" key="3">
    <source>
        <dbReference type="ARBA" id="ARBA00005174"/>
    </source>
</evidence>
<keyword evidence="8 13" id="KW-0067">ATP-binding</keyword>
<dbReference type="PANTHER" id="PTHR43472:SF1">
    <property type="entry name" value="PHOSPHORIBOSYLAMINE--GLYCINE LIGASE, CHLOROPLASTIC"/>
    <property type="match status" value="1"/>
</dbReference>
<feature type="domain" description="ATP-grasp" evidence="14">
    <location>
        <begin position="107"/>
        <end position="303"/>
    </location>
</feature>
<comment type="pathway">
    <text evidence="3 12">Purine metabolism; IMP biosynthesis via de novo pathway; N(1)-(5-phospho-D-ribosyl)glycinamide from 5-phospho-alpha-D-ribose 1-diphosphate: step 2/2.</text>
</comment>
<evidence type="ECO:0000256" key="7">
    <source>
        <dbReference type="ARBA" id="ARBA00022755"/>
    </source>
</evidence>
<reference evidence="15 16" key="1">
    <citation type="submission" date="2024-09" db="EMBL/GenBank/DDBJ databases">
        <authorList>
            <person name="Sun Q."/>
            <person name="Mori K."/>
        </authorList>
    </citation>
    <scope>NUCLEOTIDE SEQUENCE [LARGE SCALE GENOMIC DNA]</scope>
    <source>
        <strain evidence="15 16">JCM 3143</strain>
    </source>
</reference>
<evidence type="ECO:0000256" key="4">
    <source>
        <dbReference type="ARBA" id="ARBA00013255"/>
    </source>
</evidence>
<dbReference type="NCBIfam" id="TIGR00877">
    <property type="entry name" value="purD"/>
    <property type="match status" value="1"/>
</dbReference>
<dbReference type="InterPro" id="IPR020561">
    <property type="entry name" value="PRibGlycinamid_synth_ATP-grasp"/>
</dbReference>
<sequence>MRVLVIGSGGREHALCRSLKLDPQVGELHCAPGNAGIEEVATVHPVDPLDPEQVAELALRLRVDLVVVGPEAPLVAGVSDAVREAGIACFGPSREAAMIEGSKTFAKEIMTAADVPTARARSCVTEEEAAAALDEFGAPYVVKDDGLAAGKGVVVTDDREKALAHAQACERVVIEEFLDGPEVSMFALCDGSTAVPLQLSQDFKRAYDGDEGPNTGGMGAYTPLPWAPDGLTEQVMREVVHPTIGELTRRGLPYQGVLYVGLALTSKGPKVVEFNARFGDPETEVLLDRLETPLGGLLMACATGELGLDPVFKDGSAVTVVIASENYPEAPVKGDVINGLQETDNAYVLHAGTKRQGDEVVSNGGRVLNVVGHGPDQESARQAAYDLVGRIELRGSFHRTDIAR</sequence>
<dbReference type="EMBL" id="JBHMBW010000111">
    <property type="protein sequence ID" value="MFB9631876.1"/>
    <property type="molecule type" value="Genomic_DNA"/>
</dbReference>
<proteinExistence type="inferred from homology"/>
<gene>
    <name evidence="12 15" type="primary">purD</name>
    <name evidence="15" type="ORF">ACFFSA_53210</name>
</gene>
<dbReference type="SMART" id="SM01209">
    <property type="entry name" value="GARS_A"/>
    <property type="match status" value="1"/>
</dbReference>
<dbReference type="RefSeq" id="WP_344999142.1">
    <property type="nucleotide sequence ID" value="NZ_BAAAXV010000009.1"/>
</dbReference>
<dbReference type="SUPFAM" id="SSF52440">
    <property type="entry name" value="PreATP-grasp domain"/>
    <property type="match status" value="1"/>
</dbReference>
<comment type="similarity">
    <text evidence="9 12">Belongs to the GARS family.</text>
</comment>
<dbReference type="SUPFAM" id="SSF51246">
    <property type="entry name" value="Rudiment single hybrid motif"/>
    <property type="match status" value="1"/>
</dbReference>
<dbReference type="InterPro" id="IPR011761">
    <property type="entry name" value="ATP-grasp"/>
</dbReference>
<dbReference type="InterPro" id="IPR020559">
    <property type="entry name" value="PRibGlycinamide_synth_CS"/>
</dbReference>
<dbReference type="Proteomes" id="UP001589532">
    <property type="component" value="Unassembled WGS sequence"/>
</dbReference>
<dbReference type="Gene3D" id="3.40.50.20">
    <property type="match status" value="1"/>
</dbReference>
<comment type="catalytic activity">
    <reaction evidence="12">
        <text>5-phospho-beta-D-ribosylamine + glycine + ATP = N(1)-(5-phospho-beta-D-ribosyl)glycinamide + ADP + phosphate + H(+)</text>
        <dbReference type="Rhea" id="RHEA:17453"/>
        <dbReference type="ChEBI" id="CHEBI:15378"/>
        <dbReference type="ChEBI" id="CHEBI:30616"/>
        <dbReference type="ChEBI" id="CHEBI:43474"/>
        <dbReference type="ChEBI" id="CHEBI:57305"/>
        <dbReference type="ChEBI" id="CHEBI:58681"/>
        <dbReference type="ChEBI" id="CHEBI:143788"/>
        <dbReference type="ChEBI" id="CHEBI:456216"/>
        <dbReference type="EC" id="6.3.4.13"/>
    </reaction>
</comment>
<evidence type="ECO:0000256" key="10">
    <source>
        <dbReference type="ARBA" id="ARBA00042242"/>
    </source>
</evidence>
<keyword evidence="5 12" id="KW-0436">Ligase</keyword>
<dbReference type="InterPro" id="IPR011054">
    <property type="entry name" value="Rudment_hybrid_motif"/>
</dbReference>
<dbReference type="PROSITE" id="PS50975">
    <property type="entry name" value="ATP_GRASP"/>
    <property type="match status" value="1"/>
</dbReference>
<dbReference type="InterPro" id="IPR037123">
    <property type="entry name" value="PRibGlycinamide_synth_C_sf"/>
</dbReference>
<protein>
    <recommendedName>
        <fullName evidence="4 12">Phosphoribosylamine--glycine ligase</fullName>
        <ecNumber evidence="4 12">6.3.4.13</ecNumber>
    </recommendedName>
    <alternativeName>
        <fullName evidence="12">GARS</fullName>
    </alternativeName>
    <alternativeName>
        <fullName evidence="10 12">Glycinamide ribonucleotide synthetase</fullName>
    </alternativeName>
    <alternativeName>
        <fullName evidence="11 12">Phosphoribosylglycinamide synthetase</fullName>
    </alternativeName>
</protein>
<evidence type="ECO:0000256" key="1">
    <source>
        <dbReference type="ARBA" id="ARBA00001936"/>
    </source>
</evidence>
<dbReference type="InterPro" id="IPR016185">
    <property type="entry name" value="PreATP-grasp_dom_sf"/>
</dbReference>
<evidence type="ECO:0000256" key="2">
    <source>
        <dbReference type="ARBA" id="ARBA00001946"/>
    </source>
</evidence>
<dbReference type="PROSITE" id="PS00184">
    <property type="entry name" value="GARS"/>
    <property type="match status" value="1"/>
</dbReference>
<dbReference type="Gene3D" id="3.30.470.20">
    <property type="entry name" value="ATP-grasp fold, B domain"/>
    <property type="match status" value="1"/>
</dbReference>
<evidence type="ECO:0000256" key="5">
    <source>
        <dbReference type="ARBA" id="ARBA00022598"/>
    </source>
</evidence>
<dbReference type="SUPFAM" id="SSF56059">
    <property type="entry name" value="Glutathione synthetase ATP-binding domain-like"/>
    <property type="match status" value="1"/>
</dbReference>
<evidence type="ECO:0000259" key="14">
    <source>
        <dbReference type="PROSITE" id="PS50975"/>
    </source>
</evidence>
<dbReference type="Gene3D" id="3.90.600.10">
    <property type="entry name" value="Phosphoribosylglycinamide synthetase, C-terminal domain"/>
    <property type="match status" value="1"/>
</dbReference>
<evidence type="ECO:0000313" key="15">
    <source>
        <dbReference type="EMBL" id="MFB9631876.1"/>
    </source>
</evidence>
<evidence type="ECO:0000256" key="6">
    <source>
        <dbReference type="ARBA" id="ARBA00022741"/>
    </source>
</evidence>
<dbReference type="InterPro" id="IPR000115">
    <property type="entry name" value="PRibGlycinamide_synth"/>
</dbReference>
<dbReference type="Pfam" id="PF02843">
    <property type="entry name" value="GARS_C"/>
    <property type="match status" value="1"/>
</dbReference>
<dbReference type="InterPro" id="IPR013815">
    <property type="entry name" value="ATP_grasp_subdomain_1"/>
</dbReference>
<dbReference type="InterPro" id="IPR020560">
    <property type="entry name" value="PRibGlycinamide_synth_C-dom"/>
</dbReference>
<dbReference type="Pfam" id="PF01071">
    <property type="entry name" value="GARS_A"/>
    <property type="match status" value="1"/>
</dbReference>
<dbReference type="Pfam" id="PF02844">
    <property type="entry name" value="GARS_N"/>
    <property type="match status" value="1"/>
</dbReference>
<evidence type="ECO:0000313" key="16">
    <source>
        <dbReference type="Proteomes" id="UP001589532"/>
    </source>
</evidence>
<evidence type="ECO:0000256" key="13">
    <source>
        <dbReference type="PROSITE-ProRule" id="PRU00409"/>
    </source>
</evidence>
<comment type="caution">
    <text evidence="15">The sequence shown here is derived from an EMBL/GenBank/DDBJ whole genome shotgun (WGS) entry which is preliminary data.</text>
</comment>
<dbReference type="InterPro" id="IPR020562">
    <property type="entry name" value="PRibGlycinamide_synth_N"/>
</dbReference>
<evidence type="ECO:0000256" key="9">
    <source>
        <dbReference type="ARBA" id="ARBA00038345"/>
    </source>
</evidence>
<dbReference type="HAMAP" id="MF_00138">
    <property type="entry name" value="GARS"/>
    <property type="match status" value="1"/>
</dbReference>
<evidence type="ECO:0000256" key="11">
    <source>
        <dbReference type="ARBA" id="ARBA00042864"/>
    </source>
</evidence>
<accession>A0ABV5SJL0</accession>
<comment type="cofactor">
    <cofactor evidence="1">
        <name>Mn(2+)</name>
        <dbReference type="ChEBI" id="CHEBI:29035"/>
    </cofactor>
</comment>
<organism evidence="15 16">
    <name type="scientific">Nonomuraea helvata</name>
    <dbReference type="NCBI Taxonomy" id="37484"/>
    <lineage>
        <taxon>Bacteria</taxon>
        <taxon>Bacillati</taxon>
        <taxon>Actinomycetota</taxon>
        <taxon>Actinomycetes</taxon>
        <taxon>Streptosporangiales</taxon>
        <taxon>Streptosporangiaceae</taxon>
        <taxon>Nonomuraea</taxon>
    </lineage>
</organism>
<dbReference type="EC" id="6.3.4.13" evidence="4 12"/>
<comment type="cofactor">
    <cofactor evidence="2">
        <name>Mg(2+)</name>
        <dbReference type="ChEBI" id="CHEBI:18420"/>
    </cofactor>
</comment>
<dbReference type="GO" id="GO:0004637">
    <property type="term" value="F:phosphoribosylamine-glycine ligase activity"/>
    <property type="evidence" value="ECO:0007669"/>
    <property type="project" value="UniProtKB-EC"/>
</dbReference>
<evidence type="ECO:0000256" key="8">
    <source>
        <dbReference type="ARBA" id="ARBA00022840"/>
    </source>
</evidence>
<evidence type="ECO:0000256" key="12">
    <source>
        <dbReference type="HAMAP-Rule" id="MF_00138"/>
    </source>
</evidence>
<dbReference type="Gene3D" id="3.30.1490.20">
    <property type="entry name" value="ATP-grasp fold, A domain"/>
    <property type="match status" value="1"/>
</dbReference>
<keyword evidence="7 12" id="KW-0658">Purine biosynthesis</keyword>
<dbReference type="SMART" id="SM01210">
    <property type="entry name" value="GARS_C"/>
    <property type="match status" value="1"/>
</dbReference>
<name>A0ABV5SJL0_9ACTN</name>
<keyword evidence="6 13" id="KW-0547">Nucleotide-binding</keyword>